<feature type="transmembrane region" description="Helical" evidence="5">
    <location>
        <begin position="70"/>
        <end position="93"/>
    </location>
</feature>
<dbReference type="PANTHER" id="PTHR11662">
    <property type="entry name" value="SOLUTE CARRIER FAMILY 17"/>
    <property type="match status" value="1"/>
</dbReference>
<dbReference type="PROSITE" id="PS50850">
    <property type="entry name" value="MFS"/>
    <property type="match status" value="1"/>
</dbReference>
<dbReference type="SUPFAM" id="SSF103473">
    <property type="entry name" value="MFS general substrate transporter"/>
    <property type="match status" value="1"/>
</dbReference>
<feature type="transmembrane region" description="Helical" evidence="5">
    <location>
        <begin position="209"/>
        <end position="233"/>
    </location>
</feature>
<dbReference type="GO" id="GO:0022857">
    <property type="term" value="F:transmembrane transporter activity"/>
    <property type="evidence" value="ECO:0007669"/>
    <property type="project" value="InterPro"/>
</dbReference>
<evidence type="ECO:0000256" key="3">
    <source>
        <dbReference type="ARBA" id="ARBA00022989"/>
    </source>
</evidence>
<dbReference type="InterPro" id="IPR011701">
    <property type="entry name" value="MFS"/>
</dbReference>
<accession>A0A1B1K0K6</accession>
<name>A0A1B1K0K6_RHOOP</name>
<keyword evidence="2 5" id="KW-0812">Transmembrane</keyword>
<evidence type="ECO:0000256" key="5">
    <source>
        <dbReference type="SAM" id="Phobius"/>
    </source>
</evidence>
<feature type="transmembrane region" description="Helical" evidence="5">
    <location>
        <begin position="284"/>
        <end position="302"/>
    </location>
</feature>
<feature type="transmembrane region" description="Helical" evidence="5">
    <location>
        <begin position="253"/>
        <end position="272"/>
    </location>
</feature>
<dbReference type="GO" id="GO:0005886">
    <property type="term" value="C:plasma membrane"/>
    <property type="evidence" value="ECO:0007669"/>
    <property type="project" value="UniProtKB-SubCell"/>
</dbReference>
<dbReference type="InterPro" id="IPR050382">
    <property type="entry name" value="MFS_Na/Anion_cotransporter"/>
</dbReference>
<keyword evidence="4 5" id="KW-0472">Membrane</keyword>
<feature type="transmembrane region" description="Helical" evidence="5">
    <location>
        <begin position="132"/>
        <end position="154"/>
    </location>
</feature>
<evidence type="ECO:0000259" key="6">
    <source>
        <dbReference type="PROSITE" id="PS50850"/>
    </source>
</evidence>
<evidence type="ECO:0000256" key="2">
    <source>
        <dbReference type="ARBA" id="ARBA00022692"/>
    </source>
</evidence>
<dbReference type="InterPro" id="IPR005829">
    <property type="entry name" value="Sugar_transporter_CS"/>
</dbReference>
<protein>
    <submittedName>
        <fullName evidence="7">MFS transporter</fullName>
    </submittedName>
</protein>
<dbReference type="AlphaFoldDB" id="A0A1B1K0K6"/>
<dbReference type="InterPro" id="IPR036259">
    <property type="entry name" value="MFS_trans_sf"/>
</dbReference>
<dbReference type="InterPro" id="IPR020846">
    <property type="entry name" value="MFS_dom"/>
</dbReference>
<gene>
    <name evidence="7" type="ORF">R1CP_07100</name>
</gene>
<feature type="transmembrane region" description="Helical" evidence="5">
    <location>
        <begin position="99"/>
        <end position="120"/>
    </location>
</feature>
<evidence type="ECO:0000313" key="8">
    <source>
        <dbReference type="Proteomes" id="UP000186108"/>
    </source>
</evidence>
<dbReference type="RefSeq" id="WP_065489532.1">
    <property type="nucleotide sequence ID" value="NZ_CP009111.1"/>
</dbReference>
<evidence type="ECO:0000313" key="7">
    <source>
        <dbReference type="EMBL" id="ANS26141.1"/>
    </source>
</evidence>
<dbReference type="Gene3D" id="1.20.1250.20">
    <property type="entry name" value="MFS general substrate transporter like domains"/>
    <property type="match status" value="2"/>
</dbReference>
<dbReference type="EMBL" id="CP009111">
    <property type="protein sequence ID" value="ANS26141.1"/>
    <property type="molecule type" value="Genomic_DNA"/>
</dbReference>
<evidence type="ECO:0000256" key="1">
    <source>
        <dbReference type="ARBA" id="ARBA00004651"/>
    </source>
</evidence>
<feature type="transmembrane region" description="Helical" evidence="5">
    <location>
        <begin position="160"/>
        <end position="178"/>
    </location>
</feature>
<feature type="domain" description="Major facilitator superfamily (MFS) profile" evidence="6">
    <location>
        <begin position="8"/>
        <end position="396"/>
    </location>
</feature>
<dbReference type="Proteomes" id="UP000186108">
    <property type="component" value="Chromosome"/>
</dbReference>
<feature type="transmembrane region" description="Helical" evidence="5">
    <location>
        <begin position="341"/>
        <end position="364"/>
    </location>
</feature>
<evidence type="ECO:0000256" key="4">
    <source>
        <dbReference type="ARBA" id="ARBA00023136"/>
    </source>
</evidence>
<comment type="subcellular location">
    <subcellularLocation>
        <location evidence="1">Cell membrane</location>
        <topology evidence="1">Multi-pass membrane protein</topology>
    </subcellularLocation>
</comment>
<dbReference type="Pfam" id="PF07690">
    <property type="entry name" value="MFS_1"/>
    <property type="match status" value="1"/>
</dbReference>
<feature type="transmembrane region" description="Helical" evidence="5">
    <location>
        <begin position="41"/>
        <end position="58"/>
    </location>
</feature>
<sequence length="420" mass="44235">MLRSTRITVLLLFAAWAVDYIDRLVINLALPAIGTEFALDYGQRGLIVSAFFVAYALSQIPGGLLADRFGAVRIALAGLIAWSLFTGLTAIAWSFTALLAIRLLFGFAQGVFPAAAIKLLSERSVPEQRMTANGWMLSSNAFGSFAAAIIASILLPLWGWRPMFAVIAVLGVLVVVAIKRWMPEALPSDVSALDPATAHRSSSSSGVGIVLRAPAMWCFALVFFGYDVIVWGIGSWTVSYLHEERGVSIGTAGLLSIGPTLVAAIAVIVGGHLSDRWEGRPRRIIVPAMIVSAALVIVLPHTESVTMFVVAGTVLSGISALCYMPAFAVPLRSLPASVSGAASSMILFGGMIAGIAAPLAFGAIVDAASWTTAFGALTVGPLIAIVAVLAAPQTTDHMLAAVRLDRTPDREENHEHSTVE</sequence>
<dbReference type="PATRIC" id="fig|37919.13.peg.1445"/>
<feature type="transmembrane region" description="Helical" evidence="5">
    <location>
        <begin position="370"/>
        <end position="391"/>
    </location>
</feature>
<dbReference type="PANTHER" id="PTHR11662:SF399">
    <property type="entry name" value="FI19708P1-RELATED"/>
    <property type="match status" value="1"/>
</dbReference>
<reference evidence="7 8" key="1">
    <citation type="submission" date="2014-07" db="EMBL/GenBank/DDBJ databases">
        <authorList>
            <person name="Zhang J.E."/>
            <person name="Yang H."/>
            <person name="Guo J."/>
            <person name="Deng Z."/>
            <person name="Luo H."/>
            <person name="Luo M."/>
            <person name="Zhao B."/>
        </authorList>
    </citation>
    <scope>NUCLEOTIDE SEQUENCE [LARGE SCALE GENOMIC DNA]</scope>
    <source>
        <strain evidence="7 8">1CP</strain>
    </source>
</reference>
<proteinExistence type="predicted"/>
<feature type="transmembrane region" description="Helical" evidence="5">
    <location>
        <begin position="308"/>
        <end position="329"/>
    </location>
</feature>
<organism evidence="7 8">
    <name type="scientific">Rhodococcus opacus</name>
    <name type="common">Nocardia opaca</name>
    <dbReference type="NCBI Taxonomy" id="37919"/>
    <lineage>
        <taxon>Bacteria</taxon>
        <taxon>Bacillati</taxon>
        <taxon>Actinomycetota</taxon>
        <taxon>Actinomycetes</taxon>
        <taxon>Mycobacteriales</taxon>
        <taxon>Nocardiaceae</taxon>
        <taxon>Rhodococcus</taxon>
    </lineage>
</organism>
<keyword evidence="3 5" id="KW-1133">Transmembrane helix</keyword>
<dbReference type="PROSITE" id="PS00217">
    <property type="entry name" value="SUGAR_TRANSPORT_2"/>
    <property type="match status" value="1"/>
</dbReference>